<evidence type="ECO:0000313" key="3">
    <source>
        <dbReference type="Proteomes" id="UP000050827"/>
    </source>
</evidence>
<feature type="domain" description="Glycosyl transferase family 1" evidence="1">
    <location>
        <begin position="189"/>
        <end position="349"/>
    </location>
</feature>
<dbReference type="PANTHER" id="PTHR12526">
    <property type="entry name" value="GLYCOSYLTRANSFERASE"/>
    <property type="match status" value="1"/>
</dbReference>
<protein>
    <recommendedName>
        <fullName evidence="1">Glycosyl transferase family 1 domain-containing protein</fullName>
    </recommendedName>
</protein>
<dbReference type="Pfam" id="PF00534">
    <property type="entry name" value="Glycos_transf_1"/>
    <property type="match status" value="1"/>
</dbReference>
<accession>A0A0Q0XK97</accession>
<sequence length="369" mass="42668">MKPKICCIFNFAPHYRAPIYKLMDSELACDFYFGDSANTPIKQMDLDSLKGFKKILINKTVSRWKYYWLKGSAKLIFKPYRYYILSGGSKYLSHWFILIFAKILNKKVIVWTHGMKGNKVGVAKFLDILFYKLSHKVLLYGNLSKNVMLREGFKENKLIPIYNSLDYLVQKKIRDRIGPSSIYSDHFRNNFPTLFYIGRIQWSKRLDMLIEALSILNAKGNHCNLIIIGKDVEDVNLPKLVAQHGLEDKVWFYGPCYDEHKIGTMMFNADLCVSPGPIGLTAVHAMTFGLPIVTNDNFELQMPEHEVITKGMTGGFFKENNLESLVGKILEWTNLSKEKRNQVRNDAYEVVDTKYNPIFQLEVLKKIVS</sequence>
<proteinExistence type="predicted"/>
<dbReference type="AlphaFoldDB" id="A0A0Q0XK97"/>
<comment type="caution">
    <text evidence="2">The sequence shown here is derived from an EMBL/GenBank/DDBJ whole genome shotgun (WGS) entry which is preliminary data.</text>
</comment>
<keyword evidence="3" id="KW-1185">Reference proteome</keyword>
<dbReference type="STRING" id="346185.AAY42_05040"/>
<reference evidence="2 3" key="1">
    <citation type="submission" date="2015-04" db="EMBL/GenBank/DDBJ databases">
        <title>Complete genome of flavobacterium.</title>
        <authorList>
            <person name="Kwon Y.M."/>
            <person name="Kim S.-J."/>
        </authorList>
    </citation>
    <scope>NUCLEOTIDE SEQUENCE [LARGE SCALE GENOMIC DNA]</scope>
    <source>
        <strain evidence="2 3">DK169</strain>
    </source>
</reference>
<name>A0A0Q0XK97_9FLAO</name>
<dbReference type="CDD" id="cd03801">
    <property type="entry name" value="GT4_PimA-like"/>
    <property type="match status" value="1"/>
</dbReference>
<gene>
    <name evidence="2" type="ORF">AAY42_05040</name>
</gene>
<organism evidence="2 3">
    <name type="scientific">Flagellimonas eckloniae</name>
    <dbReference type="NCBI Taxonomy" id="346185"/>
    <lineage>
        <taxon>Bacteria</taxon>
        <taxon>Pseudomonadati</taxon>
        <taxon>Bacteroidota</taxon>
        <taxon>Flavobacteriia</taxon>
        <taxon>Flavobacteriales</taxon>
        <taxon>Flavobacteriaceae</taxon>
        <taxon>Flagellimonas</taxon>
    </lineage>
</organism>
<dbReference type="Proteomes" id="UP000050827">
    <property type="component" value="Unassembled WGS sequence"/>
</dbReference>
<dbReference type="Gene3D" id="3.40.50.2000">
    <property type="entry name" value="Glycogen Phosphorylase B"/>
    <property type="match status" value="2"/>
</dbReference>
<evidence type="ECO:0000259" key="1">
    <source>
        <dbReference type="Pfam" id="PF00534"/>
    </source>
</evidence>
<dbReference type="EMBL" id="LCTZ01000002">
    <property type="protein sequence ID" value="KQC29340.1"/>
    <property type="molecule type" value="Genomic_DNA"/>
</dbReference>
<evidence type="ECO:0000313" key="2">
    <source>
        <dbReference type="EMBL" id="KQC29340.1"/>
    </source>
</evidence>
<dbReference type="SUPFAM" id="SSF53756">
    <property type="entry name" value="UDP-Glycosyltransferase/glycogen phosphorylase"/>
    <property type="match status" value="1"/>
</dbReference>
<dbReference type="GO" id="GO:0016757">
    <property type="term" value="F:glycosyltransferase activity"/>
    <property type="evidence" value="ECO:0007669"/>
    <property type="project" value="InterPro"/>
</dbReference>
<dbReference type="InterPro" id="IPR001296">
    <property type="entry name" value="Glyco_trans_1"/>
</dbReference>